<dbReference type="PANTHER" id="PTHR43433">
    <property type="entry name" value="HYDROLASE, ALPHA/BETA FOLD FAMILY PROTEIN"/>
    <property type="match status" value="1"/>
</dbReference>
<evidence type="ECO:0000313" key="2">
    <source>
        <dbReference type="EMBL" id="UGS36429.1"/>
    </source>
</evidence>
<dbReference type="InterPro" id="IPR000073">
    <property type="entry name" value="AB_hydrolase_1"/>
</dbReference>
<evidence type="ECO:0000259" key="1">
    <source>
        <dbReference type="Pfam" id="PF00561"/>
    </source>
</evidence>
<reference evidence="2" key="1">
    <citation type="journal article" date="2022" name="Int. J. Syst. Evol. Microbiol.">
        <title>Pseudomonas aegrilactucae sp. nov. and Pseudomonas morbosilactucae sp. nov., pathogens causing bacterial rot of lettuce in Japan.</title>
        <authorList>
            <person name="Sawada H."/>
            <person name="Fujikawa T."/>
            <person name="Satou M."/>
        </authorList>
    </citation>
    <scope>NUCLEOTIDE SEQUENCE</scope>
    <source>
        <strain evidence="2">0166_1</strain>
    </source>
</reference>
<dbReference type="SUPFAM" id="SSF53474">
    <property type="entry name" value="alpha/beta-Hydrolases"/>
    <property type="match status" value="1"/>
</dbReference>
<accession>A0A9E6XXR2</accession>
<sequence length="294" mass="30914">MRWATAGDVELAFETFGRPAGPPVLLIMGLAMQMLGWPQELCTDLARRGHHVIRYDNRDIGLSTHLDHLPAGDAAAVMRGDRSSVAYTIGDLALDAVRLMDALGLGRAHLVGASLGGAIAQTVALSHPHRVRSLTSIMASTGDRRVGTSTPRAMAAVLAPPARTREAAIARAVHIARVVGSTGFPFDEEAARDRAACAYDRGYDPAGVSRQLVALLTAPDRTARLRTLAVPSLVIHGDRDPLVSPDGGRATAAAIPGAELLLVEGMGHDLPRAVWPRLAERIAALVARAEAAPG</sequence>
<dbReference type="GO" id="GO:0102530">
    <property type="term" value="F:aclacinomycin T methylesterase activity"/>
    <property type="evidence" value="ECO:0007669"/>
    <property type="project" value="UniProtKB-EC"/>
</dbReference>
<dbReference type="EMBL" id="CP087164">
    <property type="protein sequence ID" value="UGS36429.1"/>
    <property type="molecule type" value="Genomic_DNA"/>
</dbReference>
<gene>
    <name evidence="2" type="primary">rdmC_3</name>
    <name evidence="2" type="ORF">DSM104329_02835</name>
</gene>
<dbReference type="GO" id="GO:0046503">
    <property type="term" value="P:glycerolipid catabolic process"/>
    <property type="evidence" value="ECO:0007669"/>
    <property type="project" value="TreeGrafter"/>
</dbReference>
<organism evidence="2 3">
    <name type="scientific">Capillimicrobium parvum</name>
    <dbReference type="NCBI Taxonomy" id="2884022"/>
    <lineage>
        <taxon>Bacteria</taxon>
        <taxon>Bacillati</taxon>
        <taxon>Actinomycetota</taxon>
        <taxon>Thermoleophilia</taxon>
        <taxon>Solirubrobacterales</taxon>
        <taxon>Capillimicrobiaceae</taxon>
        <taxon>Capillimicrobium</taxon>
    </lineage>
</organism>
<dbReference type="Proteomes" id="UP001162834">
    <property type="component" value="Chromosome"/>
</dbReference>
<protein>
    <submittedName>
        <fullName evidence="2">Aclacinomycin methylesterase RdmC</fullName>
        <ecNumber evidence="2">3.1.1.95</ecNumber>
    </submittedName>
</protein>
<dbReference type="InterPro" id="IPR050471">
    <property type="entry name" value="AB_hydrolase"/>
</dbReference>
<dbReference type="KEGG" id="sbae:DSM104329_02835"/>
<evidence type="ECO:0000313" key="3">
    <source>
        <dbReference type="Proteomes" id="UP001162834"/>
    </source>
</evidence>
<dbReference type="InterPro" id="IPR029058">
    <property type="entry name" value="AB_hydrolase_fold"/>
</dbReference>
<keyword evidence="3" id="KW-1185">Reference proteome</keyword>
<dbReference type="GO" id="GO:0004806">
    <property type="term" value="F:triacylglycerol lipase activity"/>
    <property type="evidence" value="ECO:0007669"/>
    <property type="project" value="TreeGrafter"/>
</dbReference>
<dbReference type="Pfam" id="PF00561">
    <property type="entry name" value="Abhydrolase_1"/>
    <property type="match status" value="1"/>
</dbReference>
<dbReference type="Gene3D" id="3.40.50.1820">
    <property type="entry name" value="alpha/beta hydrolase"/>
    <property type="match status" value="1"/>
</dbReference>
<name>A0A9E6XXR2_9ACTN</name>
<feature type="domain" description="AB hydrolase-1" evidence="1">
    <location>
        <begin position="22"/>
        <end position="269"/>
    </location>
</feature>
<proteinExistence type="predicted"/>
<dbReference type="AlphaFoldDB" id="A0A9E6XXR2"/>
<dbReference type="EC" id="3.1.1.95" evidence="2"/>
<dbReference type="PANTHER" id="PTHR43433:SF5">
    <property type="entry name" value="AB HYDROLASE-1 DOMAIN-CONTAINING PROTEIN"/>
    <property type="match status" value="1"/>
</dbReference>
<keyword evidence="2" id="KW-0378">Hydrolase</keyword>